<sequence length="137" mass="14907">MTNGPTDPPEGWSTFHDEGFIDLVGPLCERWTEGKPRAFGFRAGQKHANLLGLVHGGMLMTLADRALGVASWDAAEASCVTIQFDMQFVSSAKIGEFVALQPEIVRLSSSLVFTRGDLTVDERTVAVATGVWKILKR</sequence>
<evidence type="ECO:0000313" key="3">
    <source>
        <dbReference type="Proteomes" id="UP000291613"/>
    </source>
</evidence>
<feature type="domain" description="Thioesterase" evidence="1">
    <location>
        <begin position="52"/>
        <end position="125"/>
    </location>
</feature>
<dbReference type="Proteomes" id="UP000291613">
    <property type="component" value="Unassembled WGS sequence"/>
</dbReference>
<dbReference type="Pfam" id="PF03061">
    <property type="entry name" value="4HBT"/>
    <property type="match status" value="1"/>
</dbReference>
<comment type="caution">
    <text evidence="2">The sequence shown here is derived from an EMBL/GenBank/DDBJ whole genome shotgun (WGS) entry which is preliminary data.</text>
</comment>
<proteinExistence type="predicted"/>
<dbReference type="InterPro" id="IPR029069">
    <property type="entry name" value="HotDog_dom_sf"/>
</dbReference>
<dbReference type="Gene3D" id="3.10.129.10">
    <property type="entry name" value="Hotdog Thioesterase"/>
    <property type="match status" value="1"/>
</dbReference>
<dbReference type="SUPFAM" id="SSF54637">
    <property type="entry name" value="Thioesterase/thiol ester dehydrase-isomerase"/>
    <property type="match status" value="1"/>
</dbReference>
<evidence type="ECO:0000313" key="2">
    <source>
        <dbReference type="EMBL" id="TBN54903.1"/>
    </source>
</evidence>
<dbReference type="InterPro" id="IPR006683">
    <property type="entry name" value="Thioestr_dom"/>
</dbReference>
<dbReference type="GO" id="GO:0016790">
    <property type="term" value="F:thiolester hydrolase activity"/>
    <property type="evidence" value="ECO:0007669"/>
    <property type="project" value="UniProtKB-ARBA"/>
</dbReference>
<reference evidence="2 3" key="1">
    <citation type="submission" date="2019-02" db="EMBL/GenBank/DDBJ databases">
        <title>Hansschlegelia quercus sp. nov., a novel methylotrophic bacterium from buds of oak (Quercus robur L.).</title>
        <authorList>
            <person name="Agafonova N.V."/>
            <person name="Kaparullina E.N."/>
            <person name="Grouzdev D.S."/>
            <person name="Doronina N.V."/>
        </authorList>
    </citation>
    <scope>NUCLEOTIDE SEQUENCE [LARGE SCALE GENOMIC DNA]</scope>
    <source>
        <strain evidence="2 3">Dub</strain>
    </source>
</reference>
<name>A0A4Q9GKS6_9HYPH</name>
<accession>A0A4Q9GKS6</accession>
<evidence type="ECO:0000259" key="1">
    <source>
        <dbReference type="Pfam" id="PF03061"/>
    </source>
</evidence>
<dbReference type="RefSeq" id="WP_131001156.1">
    <property type="nucleotide sequence ID" value="NZ_JBHSZR010000002.1"/>
</dbReference>
<protein>
    <submittedName>
        <fullName evidence="2">PaaI family thioesterase</fullName>
    </submittedName>
</protein>
<gene>
    <name evidence="2" type="ORF">EYR15_01735</name>
</gene>
<organism evidence="2 3">
    <name type="scientific">Hansschlegelia quercus</name>
    <dbReference type="NCBI Taxonomy" id="2528245"/>
    <lineage>
        <taxon>Bacteria</taxon>
        <taxon>Pseudomonadati</taxon>
        <taxon>Pseudomonadota</taxon>
        <taxon>Alphaproteobacteria</taxon>
        <taxon>Hyphomicrobiales</taxon>
        <taxon>Methylopilaceae</taxon>
        <taxon>Hansschlegelia</taxon>
    </lineage>
</organism>
<dbReference type="AlphaFoldDB" id="A0A4Q9GKS6"/>
<dbReference type="EMBL" id="SIUB01000001">
    <property type="protein sequence ID" value="TBN54903.1"/>
    <property type="molecule type" value="Genomic_DNA"/>
</dbReference>
<keyword evidence="3" id="KW-1185">Reference proteome</keyword>
<dbReference type="CDD" id="cd03443">
    <property type="entry name" value="PaaI_thioesterase"/>
    <property type="match status" value="1"/>
</dbReference>
<dbReference type="OrthoDB" id="32575at2"/>